<dbReference type="PANTHER" id="PTHR31121">
    <property type="entry name" value="ALPHA-1,2 MANNOSYLTRANSFERASE KTR1"/>
    <property type="match status" value="1"/>
</dbReference>
<reference evidence="8" key="1">
    <citation type="submission" date="2018-06" db="EMBL/GenBank/DDBJ databases">
        <authorList>
            <person name="Guldener U."/>
        </authorList>
    </citation>
    <scope>NUCLEOTIDE SEQUENCE [LARGE SCALE GENOMIC DNA]</scope>
    <source>
        <strain evidence="8">UTAD17</strain>
    </source>
</reference>
<gene>
    <name evidence="7" type="ORF">SCODWIG_01295</name>
</gene>
<keyword evidence="4 7" id="KW-0808">Transferase</keyword>
<keyword evidence="5" id="KW-0735">Signal-anchor</keyword>
<proteinExistence type="inferred from homology"/>
<evidence type="ECO:0000256" key="6">
    <source>
        <dbReference type="SAM" id="Phobius"/>
    </source>
</evidence>
<evidence type="ECO:0000256" key="2">
    <source>
        <dbReference type="ARBA" id="ARBA00007677"/>
    </source>
</evidence>
<dbReference type="AlphaFoldDB" id="A0A376B4Y0"/>
<name>A0A376B4Y0_9ASCO</name>
<evidence type="ECO:0000256" key="1">
    <source>
        <dbReference type="ARBA" id="ARBA00004606"/>
    </source>
</evidence>
<dbReference type="GO" id="GO:0006487">
    <property type="term" value="P:protein N-linked glycosylation"/>
    <property type="evidence" value="ECO:0007669"/>
    <property type="project" value="TreeGrafter"/>
</dbReference>
<protein>
    <submittedName>
        <fullName evidence="7">Related to Probable mannosyltransferase KTR5</fullName>
    </submittedName>
</protein>
<evidence type="ECO:0000256" key="5">
    <source>
        <dbReference type="ARBA" id="ARBA00022968"/>
    </source>
</evidence>
<sequence>MKVLIPHYLQKILPFNIRSRNNKEKKYPNDHSNKTFFGNRYPVKKRSKLLLFVLVLSFISIATLILHLLFDIKTSFIDQFKNNKDGLVNFSDIDFASPIDSPFYRGCINTHDYITDPGYQKANASFVMLTRNEELDGVLITMQSLERHFNQWFQYPYVFLNDKPFTEEFKSTIRKYTTAECHFGVVESIDWEFPEIITSKNGAETRNPLFDMAIHDQGDRGIMYGNMESYHKMCRFYSGMFYRHPLVTKYEWYWRIEPDVQFYCDISYDPFVEMHKHGKKYGFTVLIKELYWTVPNLFRFTKSYIKKERIKVGTLWELFTKNYKIIEPISEQHLLMDKFINKDDEVNDEFSRYVEMEYLLNNIDKKLNNAIDNEFLSDLMNDGDSHMDPSKIIKDKNGISSIIKSSMRKPPIVEDKFDNEEYNLCHFWSNFEIARVDTFNNDLYNKYFQFLEESGGFWTERWGDAPVHSLGISLFLNKEDVHYFRDIGYQHSTLGHCPANAKGQQLPYVANPKYEQEIFPKYYDSSLWNFLKTKKKKETEYSSGCRCKCPLNMGEIEDTSIDCVGNFAEIIQEDFATQTVYDAGKFEKQVSEGYINYLKDHNN</sequence>
<dbReference type="EMBL" id="UFAJ01000157">
    <property type="protein sequence ID" value="SSD59534.1"/>
    <property type="molecule type" value="Genomic_DNA"/>
</dbReference>
<dbReference type="Pfam" id="PF01793">
    <property type="entry name" value="Glyco_transf_15"/>
    <property type="match status" value="2"/>
</dbReference>
<accession>A0A376B4Y0</accession>
<dbReference type="Proteomes" id="UP000262825">
    <property type="component" value="Unassembled WGS sequence"/>
</dbReference>
<feature type="transmembrane region" description="Helical" evidence="6">
    <location>
        <begin position="49"/>
        <end position="70"/>
    </location>
</feature>
<keyword evidence="6" id="KW-0812">Transmembrane</keyword>
<evidence type="ECO:0000313" key="8">
    <source>
        <dbReference type="Proteomes" id="UP000262825"/>
    </source>
</evidence>
<dbReference type="Gene3D" id="3.90.550.10">
    <property type="entry name" value="Spore Coat Polysaccharide Biosynthesis Protein SpsA, Chain A"/>
    <property type="match status" value="1"/>
</dbReference>
<dbReference type="GO" id="GO:0005794">
    <property type="term" value="C:Golgi apparatus"/>
    <property type="evidence" value="ECO:0007669"/>
    <property type="project" value="TreeGrafter"/>
</dbReference>
<dbReference type="GO" id="GO:0000026">
    <property type="term" value="F:alpha-1,2-mannosyltransferase activity"/>
    <property type="evidence" value="ECO:0007669"/>
    <property type="project" value="TreeGrafter"/>
</dbReference>
<comment type="similarity">
    <text evidence="2">Belongs to the glycosyltransferase 15 family.</text>
</comment>
<dbReference type="SUPFAM" id="SSF53448">
    <property type="entry name" value="Nucleotide-diphospho-sugar transferases"/>
    <property type="match status" value="1"/>
</dbReference>
<dbReference type="GO" id="GO:0016020">
    <property type="term" value="C:membrane"/>
    <property type="evidence" value="ECO:0007669"/>
    <property type="project" value="UniProtKB-SubCell"/>
</dbReference>
<dbReference type="OrthoDB" id="439943at2759"/>
<keyword evidence="6" id="KW-1133">Transmembrane helix</keyword>
<keyword evidence="3 7" id="KW-0328">Glycosyltransferase</keyword>
<dbReference type="PANTHER" id="PTHR31121:SF2">
    <property type="entry name" value="MANNOSYLTRANSFERASE KTR5-RELATED"/>
    <property type="match status" value="1"/>
</dbReference>
<comment type="subcellular location">
    <subcellularLocation>
        <location evidence="1">Membrane</location>
        <topology evidence="1">Single-pass type II membrane protein</topology>
    </subcellularLocation>
</comment>
<organism evidence="7 8">
    <name type="scientific">Saccharomycodes ludwigii</name>
    <dbReference type="NCBI Taxonomy" id="36035"/>
    <lineage>
        <taxon>Eukaryota</taxon>
        <taxon>Fungi</taxon>
        <taxon>Dikarya</taxon>
        <taxon>Ascomycota</taxon>
        <taxon>Saccharomycotina</taxon>
        <taxon>Saccharomycetes</taxon>
        <taxon>Saccharomycodales</taxon>
        <taxon>Saccharomycodaceae</taxon>
        <taxon>Saccharomycodes</taxon>
    </lineage>
</organism>
<dbReference type="InterPro" id="IPR002685">
    <property type="entry name" value="Glyco_trans_15"/>
</dbReference>
<evidence type="ECO:0000256" key="4">
    <source>
        <dbReference type="ARBA" id="ARBA00022679"/>
    </source>
</evidence>
<dbReference type="VEuPathDB" id="FungiDB:SCODWIG_01295"/>
<keyword evidence="8" id="KW-1185">Reference proteome</keyword>
<evidence type="ECO:0000256" key="3">
    <source>
        <dbReference type="ARBA" id="ARBA00022676"/>
    </source>
</evidence>
<dbReference type="InterPro" id="IPR029044">
    <property type="entry name" value="Nucleotide-diphossugar_trans"/>
</dbReference>
<evidence type="ECO:0000313" key="7">
    <source>
        <dbReference type="EMBL" id="SSD59534.1"/>
    </source>
</evidence>
<keyword evidence="6" id="KW-0472">Membrane</keyword>
<dbReference type="GO" id="GO:0000032">
    <property type="term" value="P:cell wall mannoprotein biosynthetic process"/>
    <property type="evidence" value="ECO:0007669"/>
    <property type="project" value="TreeGrafter"/>
</dbReference>